<evidence type="ECO:0000313" key="3">
    <source>
        <dbReference type="Proteomes" id="UP000276282"/>
    </source>
</evidence>
<organism evidence="2 3">
    <name type="scientific">Gillisia mitskevichiae</name>
    <dbReference type="NCBI Taxonomy" id="270921"/>
    <lineage>
        <taxon>Bacteria</taxon>
        <taxon>Pseudomonadati</taxon>
        <taxon>Bacteroidota</taxon>
        <taxon>Flavobacteriia</taxon>
        <taxon>Flavobacteriales</taxon>
        <taxon>Flavobacteriaceae</taxon>
        <taxon>Gillisia</taxon>
    </lineage>
</organism>
<feature type="domain" description="GIY-YIG" evidence="1">
    <location>
        <begin position="1"/>
        <end position="77"/>
    </location>
</feature>
<dbReference type="Proteomes" id="UP000276282">
    <property type="component" value="Unassembled WGS sequence"/>
</dbReference>
<gene>
    <name evidence="2" type="ORF">BC962_0500</name>
</gene>
<protein>
    <submittedName>
        <fullName evidence="2">Putative endonuclease</fullName>
    </submittedName>
</protein>
<evidence type="ECO:0000259" key="1">
    <source>
        <dbReference type="PROSITE" id="PS50164"/>
    </source>
</evidence>
<keyword evidence="2" id="KW-0378">Hydrolase</keyword>
<dbReference type="AlphaFoldDB" id="A0A495PYF5"/>
<dbReference type="PROSITE" id="PS50164">
    <property type="entry name" value="GIY_YIG"/>
    <property type="match status" value="1"/>
</dbReference>
<keyword evidence="2" id="KW-0255">Endonuclease</keyword>
<keyword evidence="3" id="KW-1185">Reference proteome</keyword>
<dbReference type="Pfam" id="PF01541">
    <property type="entry name" value="GIY-YIG"/>
    <property type="match status" value="1"/>
</dbReference>
<dbReference type="InterPro" id="IPR000305">
    <property type="entry name" value="GIY-YIG_endonuc"/>
</dbReference>
<name>A0A495PYF5_9FLAO</name>
<dbReference type="GO" id="GO:0004519">
    <property type="term" value="F:endonuclease activity"/>
    <property type="evidence" value="ECO:0007669"/>
    <property type="project" value="UniProtKB-KW"/>
</dbReference>
<reference evidence="2 3" key="1">
    <citation type="submission" date="2018-10" db="EMBL/GenBank/DDBJ databases">
        <title>Genomic Encyclopedia of Archaeal and Bacterial Type Strains, Phase II (KMG-II): from individual species to whole genera.</title>
        <authorList>
            <person name="Goeker M."/>
        </authorList>
    </citation>
    <scope>NUCLEOTIDE SEQUENCE [LARGE SCALE GENOMIC DNA]</scope>
    <source>
        <strain evidence="2 3">DSM 19839</strain>
    </source>
</reference>
<sequence length="95" mass="11209">MHFVYILYSNFSDKNYVGETSNLEIRLDNHKSGFYSNSFTTIAKDWELFFKIECKNVSQARKIEKHIKSMKSRKYLLNLGSSPEISERLLNTYNS</sequence>
<evidence type="ECO:0000313" key="2">
    <source>
        <dbReference type="EMBL" id="RKS55536.1"/>
    </source>
</evidence>
<dbReference type="RefSeq" id="WP_121344344.1">
    <property type="nucleotide sequence ID" value="NZ_RBLG01000001.1"/>
</dbReference>
<accession>A0A495PYF5</accession>
<dbReference type="OrthoDB" id="1495241at2"/>
<dbReference type="InterPro" id="IPR035901">
    <property type="entry name" value="GIY-YIG_endonuc_sf"/>
</dbReference>
<comment type="caution">
    <text evidence="2">The sequence shown here is derived from an EMBL/GenBank/DDBJ whole genome shotgun (WGS) entry which is preliminary data.</text>
</comment>
<dbReference type="Gene3D" id="3.40.1440.10">
    <property type="entry name" value="GIY-YIG endonuclease"/>
    <property type="match status" value="1"/>
</dbReference>
<dbReference type="CDD" id="cd10449">
    <property type="entry name" value="GIY-YIG_SLX1_like"/>
    <property type="match status" value="1"/>
</dbReference>
<dbReference type="SUPFAM" id="SSF82771">
    <property type="entry name" value="GIY-YIG endonuclease"/>
    <property type="match status" value="1"/>
</dbReference>
<keyword evidence="2" id="KW-0540">Nuclease</keyword>
<proteinExistence type="predicted"/>
<dbReference type="EMBL" id="RBLG01000001">
    <property type="protein sequence ID" value="RKS55536.1"/>
    <property type="molecule type" value="Genomic_DNA"/>
</dbReference>